<organism evidence="3 4">
    <name type="scientific">Dendryphion nanum</name>
    <dbReference type="NCBI Taxonomy" id="256645"/>
    <lineage>
        <taxon>Eukaryota</taxon>
        <taxon>Fungi</taxon>
        <taxon>Dikarya</taxon>
        <taxon>Ascomycota</taxon>
        <taxon>Pezizomycotina</taxon>
        <taxon>Dothideomycetes</taxon>
        <taxon>Pleosporomycetidae</taxon>
        <taxon>Pleosporales</taxon>
        <taxon>Torulaceae</taxon>
        <taxon>Dendryphion</taxon>
    </lineage>
</organism>
<evidence type="ECO:0000313" key="4">
    <source>
        <dbReference type="Proteomes" id="UP000700596"/>
    </source>
</evidence>
<proteinExistence type="predicted"/>
<name>A0A9P9EER3_9PLEO</name>
<feature type="compositionally biased region" description="Basic residues" evidence="1">
    <location>
        <begin position="739"/>
        <end position="756"/>
    </location>
</feature>
<sequence>MASSSRNNENSVDWLSKPGYNPDKEADMAAFVHKYANMDMNSDIEQRRQEFAAMEAEGDAMVALINKFLPPELQYRQETTDALLIDIWTEEAYTFEEPGEPTTLQDHHDTLNSILEPGGMFKSRAPTSPDKIAKLHWKYGDDCTNESDRVCTVCASIRFERQLCVSKMTHASYGVNLAEAWKNINCPMCRLLIACISKHPSVSSPPWGDDTMILLRLETFTSATAISLKNNQTAVQSFAHPRRFYATLIDGKTFEGQGKSFVTRYPAVDERYGIQLVRSPVPDPRPYSWFGLGKKMRTTHLDYSLLKAWDKKCFEEHGPACKRHTGTQSGLPFEGFRVIDVKERRVITAPEGCSYVALSYVWGKTKQLRNTKETRQRLMSPNGLDPAFDDISPGIKDAMMLCAQFSRYLWVDALCIWQDEKEDKSYQIQNMDQVYLCAALTIVAASAPGAHCPLPGVRPKSRSGIQHLELVGNVILSNIQPQFRPAVSASPWHSRGWTLQEYNLSKRMLILTEDQAFWHCGSATWYEDAELEVEPPTQNGFRHEGLNLEEKGAWETYKALADSYVSRDLTEQSDAENCVQGILNQLEPKLGKFFHAVPESHLPGCILWDWPRHREDIEFERRRHFPTWSWVTYAVPLNTIGTKPKPVLSEAWYQDSRTRMRMGGDTVCATVEYFRYTEDGMPVKLETSAYQSLLDPEFVKYLGDRVFRPVPAFRIQFYATQKEGARFASQVTVPDRKNPGGKKKGGLRALFRSKKDKKQDKQDTAGPEKEAEDQRNAIINRGIVLHIVFKPLLPRMLGFWAETMSVCIFFPDPTTDIDDPRCTISVDAERKHILGKCLLSADTVELARAGQGEPIVIEVAVVARDVSSGPHLNLPRKFGWYYHGIILHRCFGEVGTHEGFLAEKIGVVRDMDADVWHEATNQKNWQHVLLV</sequence>
<dbReference type="AlphaFoldDB" id="A0A9P9EER3"/>
<feature type="region of interest" description="Disordered" evidence="1">
    <location>
        <begin position="729"/>
        <end position="773"/>
    </location>
</feature>
<evidence type="ECO:0000259" key="2">
    <source>
        <dbReference type="Pfam" id="PF06985"/>
    </source>
</evidence>
<dbReference type="OrthoDB" id="5135333at2759"/>
<dbReference type="PANTHER" id="PTHR33112">
    <property type="entry name" value="DOMAIN PROTEIN, PUTATIVE-RELATED"/>
    <property type="match status" value="1"/>
</dbReference>
<dbReference type="EMBL" id="JAGMWT010000002">
    <property type="protein sequence ID" value="KAH7135786.1"/>
    <property type="molecule type" value="Genomic_DNA"/>
</dbReference>
<dbReference type="Pfam" id="PF06985">
    <property type="entry name" value="HET"/>
    <property type="match status" value="1"/>
</dbReference>
<dbReference type="InterPro" id="IPR010730">
    <property type="entry name" value="HET"/>
</dbReference>
<comment type="caution">
    <text evidence="3">The sequence shown here is derived from an EMBL/GenBank/DDBJ whole genome shotgun (WGS) entry which is preliminary data.</text>
</comment>
<keyword evidence="4" id="KW-1185">Reference proteome</keyword>
<feature type="compositionally biased region" description="Basic and acidic residues" evidence="1">
    <location>
        <begin position="757"/>
        <end position="773"/>
    </location>
</feature>
<reference evidence="3" key="1">
    <citation type="journal article" date="2021" name="Nat. Commun.">
        <title>Genetic determinants of endophytism in the Arabidopsis root mycobiome.</title>
        <authorList>
            <person name="Mesny F."/>
            <person name="Miyauchi S."/>
            <person name="Thiergart T."/>
            <person name="Pickel B."/>
            <person name="Atanasova L."/>
            <person name="Karlsson M."/>
            <person name="Huettel B."/>
            <person name="Barry K.W."/>
            <person name="Haridas S."/>
            <person name="Chen C."/>
            <person name="Bauer D."/>
            <person name="Andreopoulos W."/>
            <person name="Pangilinan J."/>
            <person name="LaButti K."/>
            <person name="Riley R."/>
            <person name="Lipzen A."/>
            <person name="Clum A."/>
            <person name="Drula E."/>
            <person name="Henrissat B."/>
            <person name="Kohler A."/>
            <person name="Grigoriev I.V."/>
            <person name="Martin F.M."/>
            <person name="Hacquard S."/>
        </authorList>
    </citation>
    <scope>NUCLEOTIDE SEQUENCE</scope>
    <source>
        <strain evidence="3">MPI-CAGE-CH-0243</strain>
    </source>
</reference>
<evidence type="ECO:0000256" key="1">
    <source>
        <dbReference type="SAM" id="MobiDB-lite"/>
    </source>
</evidence>
<evidence type="ECO:0000313" key="3">
    <source>
        <dbReference type="EMBL" id="KAH7135786.1"/>
    </source>
</evidence>
<dbReference type="Proteomes" id="UP000700596">
    <property type="component" value="Unassembled WGS sequence"/>
</dbReference>
<feature type="domain" description="Heterokaryon incompatibility" evidence="2">
    <location>
        <begin position="355"/>
        <end position="501"/>
    </location>
</feature>
<accession>A0A9P9EER3</accession>
<gene>
    <name evidence="3" type="ORF">B0J11DRAFT_502595</name>
</gene>
<dbReference type="PANTHER" id="PTHR33112:SF12">
    <property type="entry name" value="HETEROKARYON INCOMPATIBILITY DOMAIN-CONTAINING PROTEIN"/>
    <property type="match status" value="1"/>
</dbReference>
<protein>
    <submittedName>
        <fullName evidence="3">Heterokaryon incompatibility protein-domain-containing protein</fullName>
    </submittedName>
</protein>